<feature type="compositionally biased region" description="Gly residues" evidence="11">
    <location>
        <begin position="485"/>
        <end position="497"/>
    </location>
</feature>
<evidence type="ECO:0000256" key="7">
    <source>
        <dbReference type="ARBA" id="ARBA00022618"/>
    </source>
</evidence>
<feature type="compositionally biased region" description="Gly residues" evidence="11">
    <location>
        <begin position="61"/>
        <end position="73"/>
    </location>
</feature>
<keyword evidence="9" id="KW-0226">DNA condensation</keyword>
<evidence type="ECO:0000256" key="6">
    <source>
        <dbReference type="ARBA" id="ARBA00022490"/>
    </source>
</evidence>
<dbReference type="Pfam" id="PF05786">
    <property type="entry name" value="Cnd2"/>
    <property type="match status" value="1"/>
</dbReference>
<evidence type="ECO:0000256" key="8">
    <source>
        <dbReference type="ARBA" id="ARBA00022776"/>
    </source>
</evidence>
<feature type="region of interest" description="Disordered" evidence="11">
    <location>
        <begin position="173"/>
        <end position="215"/>
    </location>
</feature>
<dbReference type="InterPro" id="IPR022816">
    <property type="entry name" value="Condensin_barren_su2"/>
</dbReference>
<evidence type="ECO:0000256" key="9">
    <source>
        <dbReference type="ARBA" id="ARBA00023067"/>
    </source>
</evidence>
<dbReference type="EMBL" id="KK104171">
    <property type="protein sequence ID" value="KIY94324.1"/>
    <property type="molecule type" value="Genomic_DNA"/>
</dbReference>
<evidence type="ECO:0000256" key="11">
    <source>
        <dbReference type="SAM" id="MobiDB-lite"/>
    </source>
</evidence>
<keyword evidence="5" id="KW-0158">Chromosome</keyword>
<keyword evidence="10" id="KW-0131">Cell cycle</keyword>
<name>A0A0D2LRM3_9CHLO</name>
<feature type="region of interest" description="Disordered" evidence="11">
    <location>
        <begin position="1"/>
        <end position="75"/>
    </location>
</feature>
<evidence type="ECO:0000256" key="4">
    <source>
        <dbReference type="ARBA" id="ARBA00016065"/>
    </source>
</evidence>
<organism evidence="12 13">
    <name type="scientific">Monoraphidium neglectum</name>
    <dbReference type="NCBI Taxonomy" id="145388"/>
    <lineage>
        <taxon>Eukaryota</taxon>
        <taxon>Viridiplantae</taxon>
        <taxon>Chlorophyta</taxon>
        <taxon>core chlorophytes</taxon>
        <taxon>Chlorophyceae</taxon>
        <taxon>CS clade</taxon>
        <taxon>Sphaeropleales</taxon>
        <taxon>Selenastraceae</taxon>
        <taxon>Monoraphidium</taxon>
    </lineage>
</organism>
<evidence type="ECO:0000313" key="12">
    <source>
        <dbReference type="EMBL" id="KIY94324.1"/>
    </source>
</evidence>
<dbReference type="GO" id="GO:0003682">
    <property type="term" value="F:chromatin binding"/>
    <property type="evidence" value="ECO:0007669"/>
    <property type="project" value="TreeGrafter"/>
</dbReference>
<evidence type="ECO:0000256" key="2">
    <source>
        <dbReference type="ARBA" id="ARBA00004496"/>
    </source>
</evidence>
<feature type="compositionally biased region" description="Low complexity" evidence="11">
    <location>
        <begin position="378"/>
        <end position="392"/>
    </location>
</feature>
<dbReference type="STRING" id="145388.A0A0D2LRM3"/>
<evidence type="ECO:0000256" key="1">
    <source>
        <dbReference type="ARBA" id="ARBA00004286"/>
    </source>
</evidence>
<feature type="region of interest" description="Disordered" evidence="11">
    <location>
        <begin position="571"/>
        <end position="597"/>
    </location>
</feature>
<dbReference type="GeneID" id="25731119"/>
<evidence type="ECO:0000256" key="5">
    <source>
        <dbReference type="ARBA" id="ARBA00022454"/>
    </source>
</evidence>
<feature type="compositionally biased region" description="Low complexity" evidence="11">
    <location>
        <begin position="409"/>
        <end position="424"/>
    </location>
</feature>
<proteinExistence type="inferred from homology"/>
<dbReference type="GO" id="GO:0000796">
    <property type="term" value="C:condensin complex"/>
    <property type="evidence" value="ECO:0007669"/>
    <property type="project" value="InterPro"/>
</dbReference>
<feature type="compositionally biased region" description="Low complexity" evidence="11">
    <location>
        <begin position="571"/>
        <end position="582"/>
    </location>
</feature>
<reference evidence="12 13" key="1">
    <citation type="journal article" date="2013" name="BMC Genomics">
        <title>Reconstruction of the lipid metabolism for the microalga Monoraphidium neglectum from its genome sequence reveals characteristics suitable for biofuel production.</title>
        <authorList>
            <person name="Bogen C."/>
            <person name="Al-Dilaimi A."/>
            <person name="Albersmeier A."/>
            <person name="Wichmann J."/>
            <person name="Grundmann M."/>
            <person name="Rupp O."/>
            <person name="Lauersen K.J."/>
            <person name="Blifernez-Klassen O."/>
            <person name="Kalinowski J."/>
            <person name="Goesmann A."/>
            <person name="Mussgnug J.H."/>
            <person name="Kruse O."/>
        </authorList>
    </citation>
    <scope>NUCLEOTIDE SEQUENCE [LARGE SCALE GENOMIC DNA]</scope>
    <source>
        <strain evidence="12 13">SAG 48.87</strain>
    </source>
</reference>
<keyword evidence="7" id="KW-0132">Cell division</keyword>
<protein>
    <recommendedName>
        <fullName evidence="4">Condensin complex subunit 2</fullName>
    </recommendedName>
</protein>
<keyword evidence="8" id="KW-0498">Mitosis</keyword>
<dbReference type="GO" id="GO:0005737">
    <property type="term" value="C:cytoplasm"/>
    <property type="evidence" value="ECO:0007669"/>
    <property type="project" value="UniProtKB-SubCell"/>
</dbReference>
<dbReference type="OrthoDB" id="362021at2759"/>
<keyword evidence="13" id="KW-1185">Reference proteome</keyword>
<dbReference type="Proteomes" id="UP000054498">
    <property type="component" value="Unassembled WGS sequence"/>
</dbReference>
<evidence type="ECO:0000256" key="3">
    <source>
        <dbReference type="ARBA" id="ARBA00009471"/>
    </source>
</evidence>
<dbReference type="GO" id="GO:0051301">
    <property type="term" value="P:cell division"/>
    <property type="evidence" value="ECO:0007669"/>
    <property type="project" value="UniProtKB-KW"/>
</dbReference>
<feature type="compositionally biased region" description="Basic and acidic residues" evidence="11">
    <location>
        <begin position="455"/>
        <end position="470"/>
    </location>
</feature>
<feature type="compositionally biased region" description="Polar residues" evidence="11">
    <location>
        <begin position="25"/>
        <end position="34"/>
    </location>
</feature>
<feature type="region of interest" description="Disordered" evidence="11">
    <location>
        <begin position="378"/>
        <end position="521"/>
    </location>
</feature>
<evidence type="ECO:0000313" key="13">
    <source>
        <dbReference type="Proteomes" id="UP000054498"/>
    </source>
</evidence>
<dbReference type="PANTHER" id="PTHR13108">
    <property type="entry name" value="CONDENSIN COMPLEX SUBUNIT 2"/>
    <property type="match status" value="1"/>
</dbReference>
<keyword evidence="6" id="KW-0963">Cytoplasm</keyword>
<gene>
    <name evidence="12" type="ORF">MNEG_13637</name>
</gene>
<dbReference type="KEGG" id="mng:MNEG_13637"/>
<dbReference type="RefSeq" id="XP_013893344.1">
    <property type="nucleotide sequence ID" value="XM_014037890.1"/>
</dbReference>
<accession>A0A0D2LRM3</accession>
<evidence type="ECO:0000256" key="10">
    <source>
        <dbReference type="ARBA" id="ARBA00023306"/>
    </source>
</evidence>
<sequence>MEALLTPVAARRGRRSQATPGKRTPLSTPQSALTPNDDAAEKAKARKHRQAERMRKSLAGEFGGPAASGGAGEGPALRLSESELRTMLDLALKLAAENKINDRNMWSLPLIDHLPDMVQRAAPDPATGGAGEGGAGGNYFSRISGGLDAGVQIYARRVDATWKQTLLTLRGAPQVDGKEGDSQDPEGSQDAGAAGADAKRRRRGGAEPREDDTLAEARQLCRKQEDSSFAVDPLCHHMSQIFDEDGAQGMLLLNRGVYSGSTIMFESGGVPEDHFPLAPVAAAQQEQEAAVDLTLLRPLLQQLQEQQRGAPPPGSCAAIAPAMRGLHALLAGQGLEPQADEAEVEADVAAIMAAVEGDCARFAAACRPRAAALARGASAGARPGASGAEGARTTPCAATGDGAEDDCMADSAAGPGSGDADMADQGAVGAAGWNGDAREAEDADSMDAADAVEGAARRAAERAEAEEGARLAEQYTQCDDDGGAYDDGGGDAWGGGGDDGDSDGEVGRSEGPEGAGAGAGAAEEHALAGLGAVMGEDSLQWLLGAERGGGSGVMRGAGWAGSSYWRFQRAPGAAQAGGVAARKAADGGAKGKRGKSG</sequence>
<dbReference type="GO" id="GO:0007076">
    <property type="term" value="P:mitotic chromosome condensation"/>
    <property type="evidence" value="ECO:0007669"/>
    <property type="project" value="InterPro"/>
</dbReference>
<comment type="subcellular location">
    <subcellularLocation>
        <location evidence="1">Chromosome</location>
    </subcellularLocation>
    <subcellularLocation>
        <location evidence="2">Cytoplasm</location>
    </subcellularLocation>
</comment>
<dbReference type="AlphaFoldDB" id="A0A0D2LRM3"/>
<dbReference type="PANTHER" id="PTHR13108:SF9">
    <property type="entry name" value="CONDENSIN COMPLEX SUBUNIT 2"/>
    <property type="match status" value="1"/>
</dbReference>
<comment type="similarity">
    <text evidence="3">Belongs to the CND2 (condensin subunit 2) family.</text>
</comment>